<dbReference type="PANTHER" id="PTHR31609">
    <property type="entry name" value="YDJC DEACETYLASE FAMILY MEMBER"/>
    <property type="match status" value="1"/>
</dbReference>
<dbReference type="Gene3D" id="3.20.20.370">
    <property type="entry name" value="Glycoside hydrolase/deacetylase"/>
    <property type="match status" value="1"/>
</dbReference>
<reference evidence="6" key="1">
    <citation type="submission" date="2015-10" db="EMBL/GenBank/DDBJ databases">
        <authorList>
            <person name="Gilbert D.G."/>
        </authorList>
    </citation>
    <scope>NUCLEOTIDE SEQUENCE</scope>
</reference>
<protein>
    <submittedName>
        <fullName evidence="6">Cellobiose phosphotransferase system YdjC-like protein</fullName>
    </submittedName>
</protein>
<organism evidence="6">
    <name type="scientific">hydrothermal vent metagenome</name>
    <dbReference type="NCBI Taxonomy" id="652676"/>
    <lineage>
        <taxon>unclassified sequences</taxon>
        <taxon>metagenomes</taxon>
        <taxon>ecological metagenomes</taxon>
    </lineage>
</organism>
<sequence>MGKIPLILFSLLLLASCDNKTNSVNVPQLDGKNWAEKLGYPVDSKVVMLHADDIGMCSEANEAVIPYLLNDQIQSAAAMVPCPWFNDIADWYKKHPEMDIGLHLTLTSEWKNYRWGPVSNPSSVPELIDPEGYLWRGVIDVASRTPVATIEKEIRAQIERAYERGIKPGHIDTHMGTLYSKVEYTEAFFKVAMEYGIPANVIEFTPDRVQKFRKQGYPITARLIESGRKYTLPKLDDFSSVPDGKNYQNKKETFFDLIQNLEPGITEIIFHPSINTEGLKKITNSWQQRVWEAKMFSDPEVIQFLKNEGIIFTNWKEMMVRFKERTTK</sequence>
<keyword evidence="5" id="KW-0119">Carbohydrate metabolism</keyword>
<keyword evidence="4" id="KW-0460">Magnesium</keyword>
<dbReference type="AlphaFoldDB" id="A0A160VH93"/>
<dbReference type="GO" id="GO:0016787">
    <property type="term" value="F:hydrolase activity"/>
    <property type="evidence" value="ECO:0007669"/>
    <property type="project" value="UniProtKB-KW"/>
</dbReference>
<keyword evidence="2" id="KW-0479">Metal-binding</keyword>
<evidence type="ECO:0000256" key="4">
    <source>
        <dbReference type="ARBA" id="ARBA00022842"/>
    </source>
</evidence>
<dbReference type="GO" id="GO:0046872">
    <property type="term" value="F:metal ion binding"/>
    <property type="evidence" value="ECO:0007669"/>
    <property type="project" value="UniProtKB-KW"/>
</dbReference>
<dbReference type="InterPro" id="IPR011330">
    <property type="entry name" value="Glyco_hydro/deAcase_b/a-brl"/>
</dbReference>
<evidence type="ECO:0000313" key="6">
    <source>
        <dbReference type="EMBL" id="CUV10023.1"/>
    </source>
</evidence>
<evidence type="ECO:0000256" key="2">
    <source>
        <dbReference type="ARBA" id="ARBA00022723"/>
    </source>
</evidence>
<name>A0A160VH93_9ZZZZ</name>
<accession>A0A160VH93</accession>
<dbReference type="Pfam" id="PF04794">
    <property type="entry name" value="YdjC"/>
    <property type="match status" value="1"/>
</dbReference>
<dbReference type="PROSITE" id="PS51257">
    <property type="entry name" value="PROKAR_LIPOPROTEIN"/>
    <property type="match status" value="1"/>
</dbReference>
<dbReference type="GO" id="GO:0005975">
    <property type="term" value="P:carbohydrate metabolic process"/>
    <property type="evidence" value="ECO:0007669"/>
    <property type="project" value="InterPro"/>
</dbReference>
<proteinExistence type="predicted"/>
<evidence type="ECO:0000256" key="5">
    <source>
        <dbReference type="ARBA" id="ARBA00023277"/>
    </source>
</evidence>
<dbReference type="CDD" id="cd10802">
    <property type="entry name" value="YdjC_TTHB029_like"/>
    <property type="match status" value="1"/>
</dbReference>
<dbReference type="InterPro" id="IPR006879">
    <property type="entry name" value="YdjC-like"/>
</dbReference>
<gene>
    <name evidence="6" type="ORF">MGWOODY_Mmi2674</name>
</gene>
<comment type="cofactor">
    <cofactor evidence="1">
        <name>Mg(2+)</name>
        <dbReference type="ChEBI" id="CHEBI:18420"/>
    </cofactor>
</comment>
<evidence type="ECO:0000256" key="1">
    <source>
        <dbReference type="ARBA" id="ARBA00001946"/>
    </source>
</evidence>
<evidence type="ECO:0000256" key="3">
    <source>
        <dbReference type="ARBA" id="ARBA00022801"/>
    </source>
</evidence>
<keyword evidence="3" id="KW-0378">Hydrolase</keyword>
<dbReference type="GO" id="GO:0019213">
    <property type="term" value="F:deacetylase activity"/>
    <property type="evidence" value="ECO:0007669"/>
    <property type="project" value="TreeGrafter"/>
</dbReference>
<dbReference type="SUPFAM" id="SSF88713">
    <property type="entry name" value="Glycoside hydrolase/deacetylase"/>
    <property type="match status" value="1"/>
</dbReference>
<dbReference type="PANTHER" id="PTHR31609:SF1">
    <property type="entry name" value="CARBOHYDRATE DEACETYLASE"/>
    <property type="match status" value="1"/>
</dbReference>
<keyword evidence="6" id="KW-0808">Transferase</keyword>
<dbReference type="GO" id="GO:0016740">
    <property type="term" value="F:transferase activity"/>
    <property type="evidence" value="ECO:0007669"/>
    <property type="project" value="UniProtKB-KW"/>
</dbReference>
<dbReference type="EMBL" id="FAXC01000341">
    <property type="protein sequence ID" value="CUV10023.1"/>
    <property type="molecule type" value="Genomic_DNA"/>
</dbReference>